<protein>
    <submittedName>
        <fullName evidence="1">Uncharacterized protein</fullName>
    </submittedName>
</protein>
<accession>A0A317X460</accession>
<evidence type="ECO:0000313" key="2">
    <source>
        <dbReference type="Proteomes" id="UP000246702"/>
    </source>
</evidence>
<dbReference type="Proteomes" id="UP000246702">
    <property type="component" value="Unassembled WGS sequence"/>
</dbReference>
<reference evidence="1 2" key="1">
    <citation type="submission" date="2016-12" db="EMBL/GenBank/DDBJ databases">
        <title>The genomes of Aspergillus section Nigri reveals drivers in fungal speciation.</title>
        <authorList>
            <consortium name="DOE Joint Genome Institute"/>
            <person name="Vesth T.C."/>
            <person name="Nybo J."/>
            <person name="Theobald S."/>
            <person name="Brandl J."/>
            <person name="Frisvad J.C."/>
            <person name="Nielsen K.F."/>
            <person name="Lyhne E.K."/>
            <person name="Kogle M.E."/>
            <person name="Kuo A."/>
            <person name="Riley R."/>
            <person name="Clum A."/>
            <person name="Nolan M."/>
            <person name="Lipzen A."/>
            <person name="Salamov A."/>
            <person name="Henrissat B."/>
            <person name="Wiebenga A."/>
            <person name="De Vries R.P."/>
            <person name="Grigoriev I.V."/>
            <person name="Mortensen U.H."/>
            <person name="Andersen M.R."/>
            <person name="Baker S.E."/>
        </authorList>
    </citation>
    <scope>NUCLEOTIDE SEQUENCE [LARGE SCALE GENOMIC DNA]</scope>
    <source>
        <strain evidence="1 2">CBS 115572</strain>
    </source>
</reference>
<evidence type="ECO:0000313" key="1">
    <source>
        <dbReference type="EMBL" id="PWY93389.1"/>
    </source>
</evidence>
<name>A0A317X460_9EURO</name>
<organism evidence="1 2">
    <name type="scientific">Aspergillus sclerotioniger CBS 115572</name>
    <dbReference type="NCBI Taxonomy" id="1450535"/>
    <lineage>
        <taxon>Eukaryota</taxon>
        <taxon>Fungi</taxon>
        <taxon>Dikarya</taxon>
        <taxon>Ascomycota</taxon>
        <taxon>Pezizomycotina</taxon>
        <taxon>Eurotiomycetes</taxon>
        <taxon>Eurotiomycetidae</taxon>
        <taxon>Eurotiales</taxon>
        <taxon>Aspergillaceae</taxon>
        <taxon>Aspergillus</taxon>
        <taxon>Aspergillus subgen. Circumdati</taxon>
    </lineage>
</organism>
<dbReference type="EMBL" id="MSFK01000006">
    <property type="protein sequence ID" value="PWY93389.1"/>
    <property type="molecule type" value="Genomic_DNA"/>
</dbReference>
<dbReference type="GeneID" id="37109183"/>
<sequence length="149" mass="17049">MHACRHTVTKILIAPREIPHVFIVQCGDRLPVTESLSWPRGSTIDSSHFLLTLFSSLPSRLILCHPRAARRRFSLFLPSPTAPNSPSRRFPLDAWTLWASFRHQSSFQAPFLSSQLRHCFFSLLYRSTHVAILLNHLRPVDTILRPTAV</sequence>
<gene>
    <name evidence="1" type="ORF">BO94DRAFT_341586</name>
</gene>
<dbReference type="OrthoDB" id="10590789at2759"/>
<keyword evidence="2" id="KW-1185">Reference proteome</keyword>
<proteinExistence type="predicted"/>
<dbReference type="RefSeq" id="XP_025470150.1">
    <property type="nucleotide sequence ID" value="XM_025607040.1"/>
</dbReference>
<comment type="caution">
    <text evidence="1">The sequence shown here is derived from an EMBL/GenBank/DDBJ whole genome shotgun (WGS) entry which is preliminary data.</text>
</comment>
<dbReference type="AlphaFoldDB" id="A0A317X460"/>